<dbReference type="EnsemblPlants" id="EMT15494">
    <property type="protein sequence ID" value="EMT15494"/>
    <property type="gene ID" value="F775_02899"/>
</dbReference>
<dbReference type="GO" id="GO:0006004">
    <property type="term" value="P:fucose metabolic process"/>
    <property type="evidence" value="ECO:0007669"/>
    <property type="project" value="UniProtKB-KW"/>
</dbReference>
<evidence type="ECO:0000313" key="8">
    <source>
        <dbReference type="EnsemblPlants" id="EMT15494"/>
    </source>
</evidence>
<evidence type="ECO:0000256" key="1">
    <source>
        <dbReference type="ARBA" id="ARBA00007737"/>
    </source>
</evidence>
<protein>
    <recommendedName>
        <fullName evidence="6">O-fucosyltransferase family protein</fullName>
    </recommendedName>
</protein>
<dbReference type="PANTHER" id="PTHR31933">
    <property type="entry name" value="O-FUCOSYLTRANSFERASE 2-RELATED"/>
    <property type="match status" value="1"/>
</dbReference>
<evidence type="ECO:0000256" key="3">
    <source>
        <dbReference type="ARBA" id="ARBA00022679"/>
    </source>
</evidence>
<accession>N1QYA7</accession>
<keyword evidence="2" id="KW-0328">Glycosyltransferase</keyword>
<reference evidence="8" key="1">
    <citation type="submission" date="2015-06" db="UniProtKB">
        <authorList>
            <consortium name="EnsemblPlants"/>
        </authorList>
    </citation>
    <scope>IDENTIFICATION</scope>
</reference>
<dbReference type="InterPro" id="IPR019378">
    <property type="entry name" value="GDP-Fuc_O-FucTrfase"/>
</dbReference>
<dbReference type="InterPro" id="IPR052272">
    <property type="entry name" value="GT106_glycosyltransferase"/>
</dbReference>
<comment type="similarity">
    <text evidence="1">Belongs to the glycosyltransferase GT106 family.</text>
</comment>
<evidence type="ECO:0000256" key="6">
    <source>
        <dbReference type="ARBA" id="ARBA00030350"/>
    </source>
</evidence>
<feature type="region of interest" description="Disordered" evidence="7">
    <location>
        <begin position="467"/>
        <end position="487"/>
    </location>
</feature>
<feature type="compositionally biased region" description="Low complexity" evidence="7">
    <location>
        <begin position="311"/>
        <end position="326"/>
    </location>
</feature>
<sequence>MGDGPLSPALYIKKWGPALASRAQTSHLRSENKTSGYFFIHAEGGLNQQRIAICNAVAIAKTMEATLILPVLKQDQIWNDQTYTFLLESRLTPALRLRSIIIVSPYLMFTMRTVKNIPKYSSAQFYIDNVLPRIKEKTIMSTKPFVERLGVNYHTLKFLPDIEEMADKLATKMRNRTSSGNPYMALHLRYEKGMVGLSFCDFAGTRDEKVMMAAYRQKEWPRRFKNGSHLWPLALQKRKERVAPLSLGNPDIRCIRASVRRQKQDGSAQEHAPQLGDQVGAAEHGGDGALPEARDEPGGAGLPGVPACATGSSPSSPTRGSCPGPSATRTWPGPPSLRTSSSGTRPAPASLSLPSPTTTSGRTPSPPACAEHETDRVAADHAEGQRRLLVAHEDERVMAEWRQCHPEDVTYEQAYWARRREEETQRRRAEWLDRRRRKALALSQCEIVENGGETIFASYDDRWEDMWLDTSDQTNEDGDDDDDDDWE</sequence>
<evidence type="ECO:0000256" key="5">
    <source>
        <dbReference type="ARBA" id="ARBA00023277"/>
    </source>
</evidence>
<dbReference type="ExpressionAtlas" id="N1QYA7">
    <property type="expression patterns" value="baseline"/>
</dbReference>
<evidence type="ECO:0000256" key="4">
    <source>
        <dbReference type="ARBA" id="ARBA00023253"/>
    </source>
</evidence>
<keyword evidence="4" id="KW-0294">Fucose metabolism</keyword>
<feature type="compositionally biased region" description="Acidic residues" evidence="7">
    <location>
        <begin position="474"/>
        <end position="487"/>
    </location>
</feature>
<dbReference type="PANTHER" id="PTHR31933:SF1">
    <property type="entry name" value="PROTEIN PECTIC ARABINOGALACTAN SYNTHESIS-RELATED"/>
    <property type="match status" value="1"/>
</dbReference>
<organism evidence="8">
    <name type="scientific">Aegilops tauschii</name>
    <name type="common">Tausch's goatgrass</name>
    <name type="synonym">Aegilops squarrosa</name>
    <dbReference type="NCBI Taxonomy" id="37682"/>
    <lineage>
        <taxon>Eukaryota</taxon>
        <taxon>Viridiplantae</taxon>
        <taxon>Streptophyta</taxon>
        <taxon>Embryophyta</taxon>
        <taxon>Tracheophyta</taxon>
        <taxon>Spermatophyta</taxon>
        <taxon>Magnoliopsida</taxon>
        <taxon>Liliopsida</taxon>
        <taxon>Poales</taxon>
        <taxon>Poaceae</taxon>
        <taxon>BOP clade</taxon>
        <taxon>Pooideae</taxon>
        <taxon>Triticodae</taxon>
        <taxon>Triticeae</taxon>
        <taxon>Triticinae</taxon>
        <taxon>Aegilops</taxon>
    </lineage>
</organism>
<dbReference type="AlphaFoldDB" id="N1QYA7"/>
<feature type="compositionally biased region" description="Low complexity" evidence="7">
    <location>
        <begin position="344"/>
        <end position="363"/>
    </location>
</feature>
<evidence type="ECO:0000256" key="7">
    <source>
        <dbReference type="SAM" id="MobiDB-lite"/>
    </source>
</evidence>
<feature type="region of interest" description="Disordered" evidence="7">
    <location>
        <begin position="260"/>
        <end position="374"/>
    </location>
</feature>
<name>N1QYA7_AEGTA</name>
<evidence type="ECO:0000256" key="2">
    <source>
        <dbReference type="ARBA" id="ARBA00022676"/>
    </source>
</evidence>
<proteinExistence type="inferred from homology"/>
<keyword evidence="3" id="KW-0808">Transferase</keyword>
<keyword evidence="5" id="KW-0119">Carbohydrate metabolism</keyword>
<dbReference type="GO" id="GO:0016757">
    <property type="term" value="F:glycosyltransferase activity"/>
    <property type="evidence" value="ECO:0007669"/>
    <property type="project" value="UniProtKB-KW"/>
</dbReference>
<dbReference type="Pfam" id="PF10250">
    <property type="entry name" value="O-FucT"/>
    <property type="match status" value="1"/>
</dbReference>